<dbReference type="InterPro" id="IPR001683">
    <property type="entry name" value="PX_dom"/>
</dbReference>
<accession>A0A261Y5F6</accession>
<reference evidence="12 13" key="1">
    <citation type="journal article" date="2017" name="Mycologia">
        <title>Bifiguratus adelaidae, gen. et sp. nov., a new member of Mucoromycotina in endophytic and soil-dwelling habitats.</title>
        <authorList>
            <person name="Torres-Cruz T.J."/>
            <person name="Billingsley Tobias T.L."/>
            <person name="Almatruk M."/>
            <person name="Hesse C."/>
            <person name="Kuske C.R."/>
            <person name="Desiro A."/>
            <person name="Benucci G.M."/>
            <person name="Bonito G."/>
            <person name="Stajich J.E."/>
            <person name="Dunlap C."/>
            <person name="Arnold A.E."/>
            <person name="Porras-Alfaro A."/>
        </authorList>
    </citation>
    <scope>NUCLEOTIDE SEQUENCE [LARGE SCALE GENOMIC DNA]</scope>
    <source>
        <strain evidence="12 13">AZ0501</strain>
    </source>
</reference>
<feature type="compositionally biased region" description="Polar residues" evidence="10">
    <location>
        <begin position="240"/>
        <end position="264"/>
    </location>
</feature>
<dbReference type="CDD" id="cd07280">
    <property type="entry name" value="PX_YPT35"/>
    <property type="match status" value="1"/>
</dbReference>
<dbReference type="InterPro" id="IPR037917">
    <property type="entry name" value="Ypt35_PX"/>
</dbReference>
<feature type="region of interest" description="Disordered" evidence="10">
    <location>
        <begin position="236"/>
        <end position="319"/>
    </location>
</feature>
<dbReference type="SMART" id="SM00312">
    <property type="entry name" value="PX"/>
    <property type="match status" value="1"/>
</dbReference>
<feature type="compositionally biased region" description="Polar residues" evidence="10">
    <location>
        <begin position="271"/>
        <end position="318"/>
    </location>
</feature>
<proteinExistence type="inferred from homology"/>
<evidence type="ECO:0000256" key="8">
    <source>
        <dbReference type="ARBA" id="ARBA00033774"/>
    </source>
</evidence>
<evidence type="ECO:0000256" key="5">
    <source>
        <dbReference type="ARBA" id="ARBA00022753"/>
    </source>
</evidence>
<keyword evidence="6" id="KW-0472">Membrane</keyword>
<protein>
    <recommendedName>
        <fullName evidence="8">Endosomal/vacuolar adapter protein YPT35</fullName>
    </recommendedName>
    <alternativeName>
        <fullName evidence="9">PX domain-containing protein YPT35</fullName>
    </alternativeName>
</protein>
<evidence type="ECO:0000256" key="3">
    <source>
        <dbReference type="ARBA" id="ARBA00007426"/>
    </source>
</evidence>
<evidence type="ECO:0000256" key="10">
    <source>
        <dbReference type="SAM" id="MobiDB-lite"/>
    </source>
</evidence>
<dbReference type="PROSITE" id="PS50195">
    <property type="entry name" value="PX"/>
    <property type="match status" value="1"/>
</dbReference>
<evidence type="ECO:0000313" key="13">
    <source>
        <dbReference type="Proteomes" id="UP000242875"/>
    </source>
</evidence>
<comment type="similarity">
    <text evidence="3">Belongs to the YPT35 family.</text>
</comment>
<dbReference type="PANTHER" id="PTHR10555">
    <property type="entry name" value="SORTING NEXIN"/>
    <property type="match status" value="1"/>
</dbReference>
<dbReference type="SUPFAM" id="SSF64268">
    <property type="entry name" value="PX domain"/>
    <property type="match status" value="1"/>
</dbReference>
<dbReference type="Gene3D" id="3.30.1520.10">
    <property type="entry name" value="Phox-like domain"/>
    <property type="match status" value="1"/>
</dbReference>
<dbReference type="GO" id="GO:0032266">
    <property type="term" value="F:phosphatidylinositol-3-phosphate binding"/>
    <property type="evidence" value="ECO:0007669"/>
    <property type="project" value="InterPro"/>
</dbReference>
<keyword evidence="13" id="KW-1185">Reference proteome</keyword>
<sequence length="557" mass="61258">MKTSRELLLVLGEEAADLLQGKAASLSAKRDELLKEREQRGLKGHESVELNASYLYKDVQLASRCLELIETRRDMTAAMREVEKQANCRPSTLQRLSTSLVEAINVLKEEDSSPAITRLSKAIAAITRTEPQVNSQQNSYSDPRGASALVLPSLFPSKSLTSNTSNHIQTHRTQSAVDVTASANAILAFDSVSQTMPGSWSEPAPISNNEFPFGPENVLDTLTDEPAEIFVDAEEGTMLDSPQTPTKTCFNIQSSSRQPQQTPGNAFDLYQQGNSSNSSVDTITESKTSSKVESPPLSTSVDDVLEGSSSKRQRSQSAVRPLYMSEDLHVNHWSNDSVSIDVESSQEPAIFEPSPSTRLTRRLSNLSLYSLPGQAPEDIDESYFAGKPPTSTSTNTLVLSHGPRLNAAAESLPDSSRFIFADLNRPTAMTKRSDSYNSDDSYDTSGPFAKAVTVTRPHRVGYGYGSYIVYTCSAITRTGTISVLKRYSDFVTLREDLIRDCPGYRKGIPHLPPKKVVGNFNPTFIESRRRELEYFLAYVTLHPSLGTTPVVKKWFSS</sequence>
<evidence type="ECO:0000256" key="4">
    <source>
        <dbReference type="ARBA" id="ARBA00022554"/>
    </source>
</evidence>
<feature type="domain" description="PX" evidence="11">
    <location>
        <begin position="448"/>
        <end position="557"/>
    </location>
</feature>
<dbReference type="InterPro" id="IPR036871">
    <property type="entry name" value="PX_dom_sf"/>
</dbReference>
<keyword evidence="4" id="KW-0926">Vacuole</keyword>
<gene>
    <name evidence="12" type="ORF">BZG36_00904</name>
</gene>
<dbReference type="OrthoDB" id="10254720at2759"/>
<dbReference type="PANTHER" id="PTHR10555:SF170">
    <property type="entry name" value="FI18122P1"/>
    <property type="match status" value="1"/>
</dbReference>
<evidence type="ECO:0000256" key="7">
    <source>
        <dbReference type="ARBA" id="ARBA00033728"/>
    </source>
</evidence>
<evidence type="ECO:0000313" key="12">
    <source>
        <dbReference type="EMBL" id="OZJ05837.1"/>
    </source>
</evidence>
<dbReference type="EMBL" id="MVBO01000009">
    <property type="protein sequence ID" value="OZJ05837.1"/>
    <property type="molecule type" value="Genomic_DNA"/>
</dbReference>
<name>A0A261Y5F6_9FUNG</name>
<evidence type="ECO:0000256" key="6">
    <source>
        <dbReference type="ARBA" id="ARBA00023136"/>
    </source>
</evidence>
<dbReference type="Pfam" id="PF00787">
    <property type="entry name" value="PX"/>
    <property type="match status" value="1"/>
</dbReference>
<evidence type="ECO:0000256" key="2">
    <source>
        <dbReference type="ARBA" id="ARBA00004177"/>
    </source>
</evidence>
<evidence type="ECO:0000259" key="11">
    <source>
        <dbReference type="PROSITE" id="PS50195"/>
    </source>
</evidence>
<dbReference type="GO" id="GO:0005774">
    <property type="term" value="C:vacuolar membrane"/>
    <property type="evidence" value="ECO:0007669"/>
    <property type="project" value="UniProtKB-SubCell"/>
</dbReference>
<comment type="caution">
    <text evidence="12">The sequence shown here is derived from an EMBL/GenBank/DDBJ whole genome shotgun (WGS) entry which is preliminary data.</text>
</comment>
<keyword evidence="5" id="KW-0967">Endosome</keyword>
<organism evidence="12 13">
    <name type="scientific">Bifiguratus adelaidae</name>
    <dbReference type="NCBI Taxonomy" id="1938954"/>
    <lineage>
        <taxon>Eukaryota</taxon>
        <taxon>Fungi</taxon>
        <taxon>Fungi incertae sedis</taxon>
        <taxon>Mucoromycota</taxon>
        <taxon>Mucoromycotina</taxon>
        <taxon>Endogonomycetes</taxon>
        <taxon>Endogonales</taxon>
        <taxon>Endogonales incertae sedis</taxon>
        <taxon>Bifiguratus</taxon>
    </lineage>
</organism>
<comment type="function">
    <text evidence="7">Recruits the lipid transfer protein VPS13 to endosomal and vacuolar membranes.</text>
</comment>
<dbReference type="Proteomes" id="UP000242875">
    <property type="component" value="Unassembled WGS sequence"/>
</dbReference>
<comment type="subcellular location">
    <subcellularLocation>
        <location evidence="2">Endosome</location>
    </subcellularLocation>
    <subcellularLocation>
        <location evidence="1">Vacuole membrane</location>
        <topology evidence="1">Peripheral membrane protein</topology>
    </subcellularLocation>
</comment>
<dbReference type="GO" id="GO:0010008">
    <property type="term" value="C:endosome membrane"/>
    <property type="evidence" value="ECO:0007669"/>
    <property type="project" value="UniProtKB-SubCell"/>
</dbReference>
<dbReference type="AlphaFoldDB" id="A0A261Y5F6"/>
<evidence type="ECO:0000256" key="9">
    <source>
        <dbReference type="ARBA" id="ARBA00033785"/>
    </source>
</evidence>
<evidence type="ECO:0000256" key="1">
    <source>
        <dbReference type="ARBA" id="ARBA00004148"/>
    </source>
</evidence>